<evidence type="ECO:0008006" key="4">
    <source>
        <dbReference type="Google" id="ProtNLM"/>
    </source>
</evidence>
<feature type="signal peptide" evidence="1">
    <location>
        <begin position="1"/>
        <end position="19"/>
    </location>
</feature>
<keyword evidence="1" id="KW-0732">Signal</keyword>
<dbReference type="EMBL" id="LFJN01000016">
    <property type="protein sequence ID" value="KPI39087.1"/>
    <property type="molecule type" value="Genomic_DNA"/>
</dbReference>
<evidence type="ECO:0000256" key="1">
    <source>
        <dbReference type="SAM" id="SignalP"/>
    </source>
</evidence>
<dbReference type="GeneID" id="28736539"/>
<dbReference type="VEuPathDB" id="FungiDB:AB675_4516"/>
<accession>A0A0N1HSF5</accession>
<sequence>MKSPSAILTLLALTSTTLAGVVVMPSGIVNNITSSTTLDELFARNAAEFTCTKGTDTPSPDMHLDKYGCKGITPQICAEHASCKEVTVTDSAGKKCKRYGMQLACGCTGNKGTKCENLDMPNDWKCPAVNAIANPLNG</sequence>
<evidence type="ECO:0000313" key="2">
    <source>
        <dbReference type="EMBL" id="KPI39087.1"/>
    </source>
</evidence>
<feature type="chain" id="PRO_5005873529" description="EGF-like domain-containing protein" evidence="1">
    <location>
        <begin position="20"/>
        <end position="138"/>
    </location>
</feature>
<keyword evidence="3" id="KW-1185">Reference proteome</keyword>
<reference evidence="2 3" key="1">
    <citation type="submission" date="2015-06" db="EMBL/GenBank/DDBJ databases">
        <title>Draft genome of the ant-associated black yeast Phialophora attae CBS 131958.</title>
        <authorList>
            <person name="Moreno L.F."/>
            <person name="Stielow B.J."/>
            <person name="de Hoog S."/>
            <person name="Vicente V.A."/>
            <person name="Weiss V.A."/>
            <person name="de Vries M."/>
            <person name="Cruz L.M."/>
            <person name="Souza E.M."/>
        </authorList>
    </citation>
    <scope>NUCLEOTIDE SEQUENCE [LARGE SCALE GENOMIC DNA]</scope>
    <source>
        <strain evidence="2 3">CBS 131958</strain>
    </source>
</reference>
<proteinExistence type="predicted"/>
<dbReference type="RefSeq" id="XP_017999050.1">
    <property type="nucleotide sequence ID" value="XM_018144659.1"/>
</dbReference>
<gene>
    <name evidence="2" type="ORF">AB675_4516</name>
</gene>
<name>A0A0N1HSF5_9EURO</name>
<dbReference type="AlphaFoldDB" id="A0A0N1HSF5"/>
<dbReference type="Proteomes" id="UP000038010">
    <property type="component" value="Unassembled WGS sequence"/>
</dbReference>
<comment type="caution">
    <text evidence="2">The sequence shown here is derived from an EMBL/GenBank/DDBJ whole genome shotgun (WGS) entry which is preliminary data.</text>
</comment>
<evidence type="ECO:0000313" key="3">
    <source>
        <dbReference type="Proteomes" id="UP000038010"/>
    </source>
</evidence>
<protein>
    <recommendedName>
        <fullName evidence="4">EGF-like domain-containing protein</fullName>
    </recommendedName>
</protein>
<organism evidence="2 3">
    <name type="scientific">Cyphellophora attinorum</name>
    <dbReference type="NCBI Taxonomy" id="1664694"/>
    <lineage>
        <taxon>Eukaryota</taxon>
        <taxon>Fungi</taxon>
        <taxon>Dikarya</taxon>
        <taxon>Ascomycota</taxon>
        <taxon>Pezizomycotina</taxon>
        <taxon>Eurotiomycetes</taxon>
        <taxon>Chaetothyriomycetidae</taxon>
        <taxon>Chaetothyriales</taxon>
        <taxon>Cyphellophoraceae</taxon>
        <taxon>Cyphellophora</taxon>
    </lineage>
</organism>